<dbReference type="GO" id="GO:0070402">
    <property type="term" value="F:NADPH binding"/>
    <property type="evidence" value="ECO:0007669"/>
    <property type="project" value="TreeGrafter"/>
</dbReference>
<dbReference type="Proteomes" id="UP000693970">
    <property type="component" value="Unassembled WGS sequence"/>
</dbReference>
<accession>A0A9K3KTZ4</accession>
<evidence type="ECO:0000313" key="6">
    <source>
        <dbReference type="EMBL" id="KAG7349486.1"/>
    </source>
</evidence>
<dbReference type="PANTHER" id="PTHR15104">
    <property type="entry name" value="DIHYDROPTERIDINE REDUCTASE"/>
    <property type="match status" value="1"/>
</dbReference>
<keyword evidence="7" id="KW-1185">Reference proteome</keyword>
<comment type="caution">
    <text evidence="6">The sequence shown here is derived from an EMBL/GenBank/DDBJ whole genome shotgun (WGS) entry which is preliminary data.</text>
</comment>
<evidence type="ECO:0000256" key="4">
    <source>
        <dbReference type="ARBA" id="ARBA00023002"/>
    </source>
</evidence>
<protein>
    <submittedName>
        <fullName evidence="6">Short-chain dehydrogenase/reductase SDR</fullName>
    </submittedName>
</protein>
<dbReference type="GO" id="GO:0006559">
    <property type="term" value="P:L-phenylalanine catabolic process"/>
    <property type="evidence" value="ECO:0007669"/>
    <property type="project" value="TreeGrafter"/>
</dbReference>
<reference evidence="6" key="1">
    <citation type="journal article" date="2021" name="Sci. Rep.">
        <title>Diploid genomic architecture of Nitzschia inconspicua, an elite biomass production diatom.</title>
        <authorList>
            <person name="Oliver A."/>
            <person name="Podell S."/>
            <person name="Pinowska A."/>
            <person name="Traller J.C."/>
            <person name="Smith S.R."/>
            <person name="McClure R."/>
            <person name="Beliaev A."/>
            <person name="Bohutskyi P."/>
            <person name="Hill E.A."/>
            <person name="Rabines A."/>
            <person name="Zheng H."/>
            <person name="Allen L.Z."/>
            <person name="Kuo A."/>
            <person name="Grigoriev I.V."/>
            <person name="Allen A.E."/>
            <person name="Hazlebeck D."/>
            <person name="Allen E.E."/>
        </authorList>
    </citation>
    <scope>NUCLEOTIDE SEQUENCE</scope>
    <source>
        <strain evidence="6">Hildebrandi</strain>
    </source>
</reference>
<evidence type="ECO:0000256" key="3">
    <source>
        <dbReference type="ARBA" id="ARBA00022857"/>
    </source>
</evidence>
<dbReference type="GO" id="GO:0006729">
    <property type="term" value="P:tetrahydrobiopterin biosynthetic process"/>
    <property type="evidence" value="ECO:0007669"/>
    <property type="project" value="TreeGrafter"/>
</dbReference>
<reference evidence="6" key="2">
    <citation type="submission" date="2021-04" db="EMBL/GenBank/DDBJ databases">
        <authorList>
            <person name="Podell S."/>
        </authorList>
    </citation>
    <scope>NUCLEOTIDE SEQUENCE</scope>
    <source>
        <strain evidence="6">Hildebrandi</strain>
    </source>
</reference>
<feature type="compositionally biased region" description="Low complexity" evidence="5">
    <location>
        <begin position="48"/>
        <end position="59"/>
    </location>
</feature>
<evidence type="ECO:0000256" key="1">
    <source>
        <dbReference type="ARBA" id="ARBA00006484"/>
    </source>
</evidence>
<dbReference type="EMBL" id="JAGRRH010000019">
    <property type="protein sequence ID" value="KAG7349486.1"/>
    <property type="molecule type" value="Genomic_DNA"/>
</dbReference>
<keyword evidence="3" id="KW-0521">NADP</keyword>
<comment type="subunit">
    <text evidence="2">Homodimer.</text>
</comment>
<sequence length="375" mass="40674">MNITNILSTHTRLTAQQVAGLHPCKTRKGLVGLLFSSLSNGTNCHYGSPIKSSSQQRQQPRQKHSFYSTRSYHDNDDYDDTAPYSKTALVVGSSGSLGRTLTKYLSKDLQVKVIGADVVAPSSNDEQYLEGFVTMPLPTDESAPSSLPDLTMALVDGLSQLLADDENATDLDAIISVAGGWEGDPELPPPNADGLDRLEGARQYGMTIERMMGKNLYPLLAAGYAAHHFMTDHDGLLVAIGATAALGGTPGMMGYGLSKVATHHFVQSLGELTTKSVTTKTKRQLARRLRKHVADDAKYLNTMSVIGILPTVIDTPMNREAMPDADFSQWTKSIDIAKEIGMWIEQPMLRPHSGSLVKVFPDINNGKGATFKLVR</sequence>
<evidence type="ECO:0000313" key="7">
    <source>
        <dbReference type="Proteomes" id="UP000693970"/>
    </source>
</evidence>
<dbReference type="OrthoDB" id="1204at2759"/>
<proteinExistence type="inferred from homology"/>
<dbReference type="GO" id="GO:0004155">
    <property type="term" value="F:6,7-dihydropteridine reductase activity"/>
    <property type="evidence" value="ECO:0007669"/>
    <property type="project" value="TreeGrafter"/>
</dbReference>
<keyword evidence="4" id="KW-0560">Oxidoreductase</keyword>
<dbReference type="InterPro" id="IPR002347">
    <property type="entry name" value="SDR_fam"/>
</dbReference>
<dbReference type="GO" id="GO:0005737">
    <property type="term" value="C:cytoplasm"/>
    <property type="evidence" value="ECO:0007669"/>
    <property type="project" value="TreeGrafter"/>
</dbReference>
<evidence type="ECO:0000256" key="2">
    <source>
        <dbReference type="ARBA" id="ARBA00011738"/>
    </source>
</evidence>
<evidence type="ECO:0000256" key="5">
    <source>
        <dbReference type="SAM" id="MobiDB-lite"/>
    </source>
</evidence>
<name>A0A9K3KTZ4_9STRA</name>
<dbReference type="AlphaFoldDB" id="A0A9K3KTZ4"/>
<feature type="region of interest" description="Disordered" evidence="5">
    <location>
        <begin position="46"/>
        <end position="74"/>
    </location>
</feature>
<dbReference type="Pfam" id="PF00106">
    <property type="entry name" value="adh_short"/>
    <property type="match status" value="1"/>
</dbReference>
<gene>
    <name evidence="6" type="ORF">IV203_012083</name>
</gene>
<dbReference type="GO" id="GO:0070404">
    <property type="term" value="F:NADH binding"/>
    <property type="evidence" value="ECO:0007669"/>
    <property type="project" value="TreeGrafter"/>
</dbReference>
<organism evidence="6 7">
    <name type="scientific">Nitzschia inconspicua</name>
    <dbReference type="NCBI Taxonomy" id="303405"/>
    <lineage>
        <taxon>Eukaryota</taxon>
        <taxon>Sar</taxon>
        <taxon>Stramenopiles</taxon>
        <taxon>Ochrophyta</taxon>
        <taxon>Bacillariophyta</taxon>
        <taxon>Bacillariophyceae</taxon>
        <taxon>Bacillariophycidae</taxon>
        <taxon>Bacillariales</taxon>
        <taxon>Bacillariaceae</taxon>
        <taxon>Nitzschia</taxon>
    </lineage>
</organism>
<dbReference type="PANTHER" id="PTHR15104:SF0">
    <property type="entry name" value="DIHYDROPTERIDINE REDUCTASE"/>
    <property type="match status" value="1"/>
</dbReference>
<comment type="similarity">
    <text evidence="1">Belongs to the short-chain dehydrogenases/reductases (SDR) family.</text>
</comment>